<reference evidence="2 3" key="1">
    <citation type="submission" date="2019-09" db="EMBL/GenBank/DDBJ databases">
        <authorList>
            <person name="Chandra G."/>
            <person name="Truman W A."/>
        </authorList>
    </citation>
    <scope>NUCLEOTIDE SEQUENCE [LARGE SCALE GENOMIC DNA]</scope>
    <source>
        <strain evidence="2">PS631</strain>
    </source>
</reference>
<evidence type="ECO:0000256" key="1">
    <source>
        <dbReference type="SAM" id="SignalP"/>
    </source>
</evidence>
<feature type="signal peptide" evidence="1">
    <location>
        <begin position="1"/>
        <end position="18"/>
    </location>
</feature>
<name>A0A5E6PN29_PSEFL</name>
<gene>
    <name evidence="2" type="ORF">PS631_00381</name>
</gene>
<feature type="chain" id="PRO_5023101548" evidence="1">
    <location>
        <begin position="19"/>
        <end position="109"/>
    </location>
</feature>
<organism evidence="2 3">
    <name type="scientific">Pseudomonas fluorescens</name>
    <dbReference type="NCBI Taxonomy" id="294"/>
    <lineage>
        <taxon>Bacteria</taxon>
        <taxon>Pseudomonadati</taxon>
        <taxon>Pseudomonadota</taxon>
        <taxon>Gammaproteobacteria</taxon>
        <taxon>Pseudomonadales</taxon>
        <taxon>Pseudomonadaceae</taxon>
        <taxon>Pseudomonas</taxon>
    </lineage>
</organism>
<accession>A0A5E6PN29</accession>
<evidence type="ECO:0000313" key="3">
    <source>
        <dbReference type="Proteomes" id="UP000399692"/>
    </source>
</evidence>
<evidence type="ECO:0000313" key="2">
    <source>
        <dbReference type="EMBL" id="VVM42882.1"/>
    </source>
</evidence>
<protein>
    <submittedName>
        <fullName evidence="2">Uncharacterized protein</fullName>
    </submittedName>
</protein>
<sequence length="109" mass="11249" precursor="true">MPRLLSLLLLSLPLLCLAEPVQLRIQGSNTIGTALGPALVQGMLRSKGATAIEHSAGAVPNEIAITAQGRDGELLSVLIAAHGSSTGFAALGSGAQIWLRPRDRSVTSR</sequence>
<dbReference type="Proteomes" id="UP000399692">
    <property type="component" value="Unassembled WGS sequence"/>
</dbReference>
<dbReference type="AlphaFoldDB" id="A0A5E6PN29"/>
<keyword evidence="1" id="KW-0732">Signal</keyword>
<proteinExistence type="predicted"/>
<dbReference type="EMBL" id="CABVHF010000001">
    <property type="protein sequence ID" value="VVM42882.1"/>
    <property type="molecule type" value="Genomic_DNA"/>
</dbReference>